<feature type="repeat" description="TPR" evidence="3">
    <location>
        <begin position="228"/>
        <end position="261"/>
    </location>
</feature>
<keyword evidence="2 3" id="KW-0802">TPR repeat</keyword>
<feature type="repeat" description="TPR" evidence="3">
    <location>
        <begin position="125"/>
        <end position="158"/>
    </location>
</feature>
<proteinExistence type="predicted"/>
<dbReference type="SMART" id="SM00028">
    <property type="entry name" value="TPR"/>
    <property type="match status" value="6"/>
</dbReference>
<dbReference type="Pfam" id="PF00515">
    <property type="entry name" value="TPR_1"/>
    <property type="match status" value="2"/>
</dbReference>
<dbReference type="KEGG" id="mjh:JH146_0257"/>
<dbReference type="PROSITE" id="PS50293">
    <property type="entry name" value="TPR_REGION"/>
    <property type="match status" value="3"/>
</dbReference>
<accession>A0A076LFA0</accession>
<dbReference type="Pfam" id="PF12895">
    <property type="entry name" value="ANAPC3"/>
    <property type="match status" value="1"/>
</dbReference>
<evidence type="ECO:0000313" key="5">
    <source>
        <dbReference type="Proteomes" id="UP000028781"/>
    </source>
</evidence>
<dbReference type="InterPro" id="IPR011990">
    <property type="entry name" value="TPR-like_helical_dom_sf"/>
</dbReference>
<dbReference type="OrthoDB" id="115601at2157"/>
<dbReference type="Gene3D" id="1.25.40.10">
    <property type="entry name" value="Tetratricopeptide repeat domain"/>
    <property type="match status" value="3"/>
</dbReference>
<dbReference type="InterPro" id="IPR019734">
    <property type="entry name" value="TPR_rpt"/>
</dbReference>
<protein>
    <submittedName>
        <fullName evidence="4">TPR repeat containing protein</fullName>
    </submittedName>
</protein>
<organism evidence="4 5">
    <name type="scientific">Methanocaldococcus bathoardescens</name>
    <dbReference type="NCBI Taxonomy" id="1301915"/>
    <lineage>
        <taxon>Archaea</taxon>
        <taxon>Methanobacteriati</taxon>
        <taxon>Methanobacteriota</taxon>
        <taxon>Methanomada group</taxon>
        <taxon>Methanococci</taxon>
        <taxon>Methanococcales</taxon>
        <taxon>Methanocaldococcaceae</taxon>
        <taxon>Methanocaldococcus</taxon>
    </lineage>
</organism>
<keyword evidence="1" id="KW-0677">Repeat</keyword>
<dbReference type="STRING" id="1301915.JH146_0257"/>
<dbReference type="PANTHER" id="PTHR44943">
    <property type="entry name" value="CELLULOSE SYNTHASE OPERON PROTEIN C"/>
    <property type="match status" value="1"/>
</dbReference>
<dbReference type="GeneID" id="24890849"/>
<dbReference type="HOGENOM" id="CLU_003728_2_5_2"/>
<dbReference type="RefSeq" id="WP_048201309.1">
    <property type="nucleotide sequence ID" value="NZ_CP009149.1"/>
</dbReference>
<dbReference type="PANTHER" id="PTHR44943:SF8">
    <property type="entry name" value="TPR REPEAT-CONTAINING PROTEIN MJ0263"/>
    <property type="match status" value="1"/>
</dbReference>
<evidence type="ECO:0000256" key="2">
    <source>
        <dbReference type="ARBA" id="ARBA00022803"/>
    </source>
</evidence>
<keyword evidence="5" id="KW-1185">Reference proteome</keyword>
<dbReference type="EMBL" id="CP009149">
    <property type="protein sequence ID" value="AIJ05108.1"/>
    <property type="molecule type" value="Genomic_DNA"/>
</dbReference>
<dbReference type="InterPro" id="IPR051685">
    <property type="entry name" value="Ycf3/AcsC/BcsC/TPR_MFPF"/>
</dbReference>
<reference evidence="4 5" key="1">
    <citation type="journal article" date="2015" name="Int. J. Syst. Evol. Microbiol.">
        <title>M ethanocaldococcus bathoardescens sp. nov., a hyperthermophilic methanogen isolated from a volcanically active deep-sea hydrothermal vent.</title>
        <authorList>
            <person name="Stewart L.C."/>
            <person name="Jung J.H."/>
            <person name="Kim Y.T."/>
            <person name="Kwon S.W."/>
            <person name="Park C.S."/>
            <person name="Holden J.F."/>
        </authorList>
    </citation>
    <scope>NUCLEOTIDE SEQUENCE [LARGE SCALE GENOMIC DNA]</scope>
    <source>
        <strain evidence="4 5">JH146</strain>
    </source>
</reference>
<name>A0A076LFA0_9EURY</name>
<gene>
    <name evidence="4" type="ORF">JH146_0257</name>
</gene>
<sequence>MENHKNKLWRKYSKALEKGNYNKALSIIDKIFGVKKIKKLRLLRYFNNVFRLNPKHLIAYFLKGHLLLSLGKLNEARNIFLILYNLDKHNPSVKFSTVFVLRRTSNCSHALKLIDEILEKCPNSAIAWAEKGEMLWRGGHLEEALQCFDNALKINPNDCHSLHYKGEILIKLGRYEEALKCFEKILHEINGSCVYALIHITHVLIILERLEEALEYIEKGLKLNPNEYMFYLHKGIILNKLGKYEEAIKCFDRVLSINPNISEAWNGKAVALEKLGRIKEAVECYNKALEIHK</sequence>
<evidence type="ECO:0000313" key="4">
    <source>
        <dbReference type="EMBL" id="AIJ05108.1"/>
    </source>
</evidence>
<feature type="repeat" description="TPR" evidence="3">
    <location>
        <begin position="194"/>
        <end position="227"/>
    </location>
</feature>
<dbReference type="Proteomes" id="UP000028781">
    <property type="component" value="Chromosome"/>
</dbReference>
<dbReference type="PROSITE" id="PS50005">
    <property type="entry name" value="TPR"/>
    <property type="match status" value="3"/>
</dbReference>
<evidence type="ECO:0000256" key="1">
    <source>
        <dbReference type="ARBA" id="ARBA00022737"/>
    </source>
</evidence>
<dbReference type="Pfam" id="PF13181">
    <property type="entry name" value="TPR_8"/>
    <property type="match status" value="1"/>
</dbReference>
<dbReference type="SUPFAM" id="SSF48452">
    <property type="entry name" value="TPR-like"/>
    <property type="match status" value="2"/>
</dbReference>
<dbReference type="AlphaFoldDB" id="A0A076LFA0"/>
<evidence type="ECO:0000256" key="3">
    <source>
        <dbReference type="PROSITE-ProRule" id="PRU00339"/>
    </source>
</evidence>